<dbReference type="OrthoDB" id="4014124at2759"/>
<dbReference type="Proteomes" id="UP000002037">
    <property type="component" value="Unassembled WGS sequence"/>
</dbReference>
<dbReference type="HOGENOM" id="CLU_1133456_0_0_1"/>
<dbReference type="KEGG" id="ctp:CTRG_01814"/>
<feature type="chain" id="PRO_5002952748" evidence="1">
    <location>
        <begin position="19"/>
        <end position="244"/>
    </location>
</feature>
<dbReference type="EMBL" id="GG692396">
    <property type="protein sequence ID" value="EER34952.1"/>
    <property type="molecule type" value="Genomic_DNA"/>
</dbReference>
<accession>C5M7I2</accession>
<sequence length="244" mass="28145">MNLYVIIIFLFAIVCCDSLTSMFQYPMSKQLDQDIPLYLVYSNLEILQQHLQQIFTKNINTSQIIIQLTDSNTYLIPDDNSNSKDSHGVPLNWVEFYIKDVEKEIDQNGIVVMIHETIDNPHLLGEIAYTWSTLKKIALEYDITLSFYTGFYLAVGLLTGGRLSPEVDLISSMSIIYSCSVNPGKTVMIKIYPIIANLTPYYKKLNWNEKLQEFIFKKSFIKHDRMRLLALTGLEDVECLYVDP</sequence>
<evidence type="ECO:0000313" key="2">
    <source>
        <dbReference type="EMBL" id="EER34952.1"/>
    </source>
</evidence>
<evidence type="ECO:0000256" key="1">
    <source>
        <dbReference type="SAM" id="SignalP"/>
    </source>
</evidence>
<name>C5M7I2_CANTT</name>
<protein>
    <submittedName>
        <fullName evidence="2">Uncharacterized protein</fullName>
    </submittedName>
</protein>
<evidence type="ECO:0000313" key="3">
    <source>
        <dbReference type="Proteomes" id="UP000002037"/>
    </source>
</evidence>
<reference evidence="2 3" key="1">
    <citation type="journal article" date="2009" name="Nature">
        <title>Evolution of pathogenicity and sexual reproduction in eight Candida genomes.</title>
        <authorList>
            <person name="Butler G."/>
            <person name="Rasmussen M.D."/>
            <person name="Lin M.F."/>
            <person name="Santos M.A."/>
            <person name="Sakthikumar S."/>
            <person name="Munro C.A."/>
            <person name="Rheinbay E."/>
            <person name="Grabherr M."/>
            <person name="Forche A."/>
            <person name="Reedy J.L."/>
            <person name="Agrafioti I."/>
            <person name="Arnaud M.B."/>
            <person name="Bates S."/>
            <person name="Brown A.J."/>
            <person name="Brunke S."/>
            <person name="Costanzo M.C."/>
            <person name="Fitzpatrick D.A."/>
            <person name="de Groot P.W."/>
            <person name="Harris D."/>
            <person name="Hoyer L.L."/>
            <person name="Hube B."/>
            <person name="Klis F.M."/>
            <person name="Kodira C."/>
            <person name="Lennard N."/>
            <person name="Logue M.E."/>
            <person name="Martin R."/>
            <person name="Neiman A.M."/>
            <person name="Nikolaou E."/>
            <person name="Quail M.A."/>
            <person name="Quinn J."/>
            <person name="Santos M.C."/>
            <person name="Schmitzberger F.F."/>
            <person name="Sherlock G."/>
            <person name="Shah P."/>
            <person name="Silverstein K.A."/>
            <person name="Skrzypek M.S."/>
            <person name="Soll D."/>
            <person name="Staggs R."/>
            <person name="Stansfield I."/>
            <person name="Stumpf M.P."/>
            <person name="Sudbery P.E."/>
            <person name="Srikantha T."/>
            <person name="Zeng Q."/>
            <person name="Berman J."/>
            <person name="Berriman M."/>
            <person name="Heitman J."/>
            <person name="Gow N.A."/>
            <person name="Lorenz M.C."/>
            <person name="Birren B.W."/>
            <person name="Kellis M."/>
            <person name="Cuomo C.A."/>
        </authorList>
    </citation>
    <scope>NUCLEOTIDE SEQUENCE [LARGE SCALE GENOMIC DNA]</scope>
    <source>
        <strain evidence="3">ATCC MYA-3404 / T1</strain>
    </source>
</reference>
<dbReference type="RefSeq" id="XP_002547507.1">
    <property type="nucleotide sequence ID" value="XM_002547461.1"/>
</dbReference>
<dbReference type="VEuPathDB" id="FungiDB:CTRG_01814"/>
<organism evidence="2 3">
    <name type="scientific">Candida tropicalis (strain ATCC MYA-3404 / T1)</name>
    <name type="common">Yeast</name>
    <dbReference type="NCBI Taxonomy" id="294747"/>
    <lineage>
        <taxon>Eukaryota</taxon>
        <taxon>Fungi</taxon>
        <taxon>Dikarya</taxon>
        <taxon>Ascomycota</taxon>
        <taxon>Saccharomycotina</taxon>
        <taxon>Pichiomycetes</taxon>
        <taxon>Debaryomycetaceae</taxon>
        <taxon>Candida/Lodderomyces clade</taxon>
        <taxon>Candida</taxon>
    </lineage>
</organism>
<proteinExistence type="predicted"/>
<gene>
    <name evidence="2" type="ORF">CTRG_01814</name>
</gene>
<dbReference type="GeneID" id="8300077"/>
<dbReference type="AlphaFoldDB" id="C5M7I2"/>
<keyword evidence="1" id="KW-0732">Signal</keyword>
<keyword evidence="3" id="KW-1185">Reference proteome</keyword>
<feature type="signal peptide" evidence="1">
    <location>
        <begin position="1"/>
        <end position="18"/>
    </location>
</feature>